<dbReference type="Proteomes" id="UP000199691">
    <property type="component" value="Unassembled WGS sequence"/>
</dbReference>
<keyword evidence="2" id="KW-0472">Membrane</keyword>
<dbReference type="STRING" id="641025.SAMN05421507_12226"/>
<dbReference type="InterPro" id="IPR057561">
    <property type="entry name" value="NADase_transloc"/>
</dbReference>
<keyword evidence="2" id="KW-1133">Transmembrane helix</keyword>
<evidence type="ECO:0000256" key="1">
    <source>
        <dbReference type="SAM" id="MobiDB-lite"/>
    </source>
</evidence>
<keyword evidence="2" id="KW-0812">Transmembrane</keyword>
<keyword evidence="5" id="KW-1185">Reference proteome</keyword>
<evidence type="ECO:0000259" key="3">
    <source>
        <dbReference type="Pfam" id="PF13240"/>
    </source>
</evidence>
<protein>
    <submittedName>
        <fullName evidence="4">Zinc-ribbon domain-containing protein</fullName>
    </submittedName>
</protein>
<dbReference type="EMBL" id="FNIX01000022">
    <property type="protein sequence ID" value="SDP93518.1"/>
    <property type="molecule type" value="Genomic_DNA"/>
</dbReference>
<proteinExistence type="predicted"/>
<evidence type="ECO:0000313" key="5">
    <source>
        <dbReference type="Proteomes" id="UP000199691"/>
    </source>
</evidence>
<dbReference type="Pfam" id="PF13240">
    <property type="entry name" value="Zn_Ribbon_1"/>
    <property type="match status" value="1"/>
</dbReference>
<dbReference type="AlphaFoldDB" id="A0A1H0WS52"/>
<feature type="domain" description="Zinc-ribbon" evidence="3">
    <location>
        <begin position="7"/>
        <end position="26"/>
    </location>
</feature>
<feature type="compositionally biased region" description="Low complexity" evidence="1">
    <location>
        <begin position="125"/>
        <end position="140"/>
    </location>
</feature>
<sequence length="438" mass="45313">MAVVRSCPQCGASVQDGDDFCGNCGTYLGWSAEAARPERAGTGGMAGSAPAVGTGTAQASAGEEAAHEDSAVQDAPAGHQPVSPQPAEDHHLASRIETAIGEGPTGLAEPDPAVGPGREREDPAAGRPGLWARWRAWARSRFGEDGGTPATDEPGARTTTASGRPETARVRTTAGSELTVGRGPSTVVLGPVLPRRPEAKRPLPTLGVEAEVDGPPCPVCGTTNPPGRRFCRRCATPLQDGTAITTATRRRRSRRGDTSKWLRRLAALLAVAALVLAGIVFYPNAVELFEDLRDRLAKPAPIAPARTAATAEVPGHPAAAAVDGLSNRYWGAPAVGDAVEFTFDQPFRLLSVVVHSGASAQPEQFRGQARPTAADLVVTSSGGATRTIAVALNDQPGPQRTDTGISDVVAVRLVVKSAAGLGAGRHVALGEVEFFRRS</sequence>
<evidence type="ECO:0000256" key="2">
    <source>
        <dbReference type="SAM" id="Phobius"/>
    </source>
</evidence>
<gene>
    <name evidence="4" type="ORF">SAMN05421507_12226</name>
</gene>
<organism evidence="4 5">
    <name type="scientific">Lentzea jiangxiensis</name>
    <dbReference type="NCBI Taxonomy" id="641025"/>
    <lineage>
        <taxon>Bacteria</taxon>
        <taxon>Bacillati</taxon>
        <taxon>Actinomycetota</taxon>
        <taxon>Actinomycetes</taxon>
        <taxon>Pseudonocardiales</taxon>
        <taxon>Pseudonocardiaceae</taxon>
        <taxon>Lentzea</taxon>
    </lineage>
</organism>
<feature type="region of interest" description="Disordered" evidence="1">
    <location>
        <begin position="39"/>
        <end position="198"/>
    </location>
</feature>
<accession>A0A1H0WS52</accession>
<reference evidence="5" key="1">
    <citation type="submission" date="2016-10" db="EMBL/GenBank/DDBJ databases">
        <authorList>
            <person name="Varghese N."/>
            <person name="Submissions S."/>
        </authorList>
    </citation>
    <scope>NUCLEOTIDE SEQUENCE [LARGE SCALE GENOMIC DNA]</scope>
    <source>
        <strain evidence="5">CGMCC 4.6609</strain>
    </source>
</reference>
<dbReference type="NCBIfam" id="NF047619">
    <property type="entry name" value="NADase_discoid"/>
    <property type="match status" value="1"/>
</dbReference>
<feature type="transmembrane region" description="Helical" evidence="2">
    <location>
        <begin position="261"/>
        <end position="282"/>
    </location>
</feature>
<evidence type="ECO:0000313" key="4">
    <source>
        <dbReference type="EMBL" id="SDP93518.1"/>
    </source>
</evidence>
<dbReference type="RefSeq" id="WP_090103925.1">
    <property type="nucleotide sequence ID" value="NZ_FNIX01000022.1"/>
</dbReference>
<name>A0A1H0WS52_9PSEU</name>
<dbReference type="InterPro" id="IPR026870">
    <property type="entry name" value="Zinc_ribbon_dom"/>
</dbReference>